<dbReference type="RefSeq" id="WP_267905666.1">
    <property type="nucleotide sequence ID" value="NZ_JASAYY010000004.1"/>
</dbReference>
<keyword evidence="2" id="KW-1185">Reference proteome</keyword>
<gene>
    <name evidence="1" type="ORF">QJV37_12925</name>
</gene>
<name>A0ABU2IQS8_9LIST</name>
<reference evidence="1 2" key="1">
    <citation type="submission" date="2023-05" db="EMBL/GenBank/DDBJ databases">
        <title>A Combination of Whole Genome Sequencing and Metagenomics Reveals Diversity of Listeria spp. in Soil Collected from the Nantahala National Forest.</title>
        <authorList>
            <person name="Wang J."/>
            <person name="Schamp C.N."/>
            <person name="Hudson L.K."/>
            <person name="Chaggar H.K."/>
            <person name="Bryan D.W."/>
            <person name="Radosevich M."/>
            <person name="Denes T.G."/>
        </authorList>
    </citation>
    <scope>NUCLEOTIDE SEQUENCE [LARGE SCALE GENOMIC DNA]</scope>
    <source>
        <strain evidence="1 2">UTK S2-0002</strain>
    </source>
</reference>
<evidence type="ECO:0000313" key="2">
    <source>
        <dbReference type="Proteomes" id="UP001252688"/>
    </source>
</evidence>
<proteinExistence type="predicted"/>
<dbReference type="Proteomes" id="UP001252688">
    <property type="component" value="Unassembled WGS sequence"/>
</dbReference>
<sequence length="42" mass="4950">MSTEEFVKNVQKEKDNLLRAYFENQNSEVSNQINTMELTAKQ</sequence>
<accession>A0ABU2IQS8</accession>
<organism evidence="1 2">
    <name type="scientific">Listeria cossartiae subsp. cayugensis</name>
    <dbReference type="NCBI Taxonomy" id="2713505"/>
    <lineage>
        <taxon>Bacteria</taxon>
        <taxon>Bacillati</taxon>
        <taxon>Bacillota</taxon>
        <taxon>Bacilli</taxon>
        <taxon>Bacillales</taxon>
        <taxon>Listeriaceae</taxon>
        <taxon>Listeria</taxon>
        <taxon>Listeria cossartiae</taxon>
    </lineage>
</organism>
<protein>
    <submittedName>
        <fullName evidence="1">Uncharacterized protein</fullName>
    </submittedName>
</protein>
<evidence type="ECO:0000313" key="1">
    <source>
        <dbReference type="EMBL" id="MDT0115035.1"/>
    </source>
</evidence>
<dbReference type="EMBL" id="JASBAM010000004">
    <property type="protein sequence ID" value="MDT0115035.1"/>
    <property type="molecule type" value="Genomic_DNA"/>
</dbReference>
<comment type="caution">
    <text evidence="1">The sequence shown here is derived from an EMBL/GenBank/DDBJ whole genome shotgun (WGS) entry which is preliminary data.</text>
</comment>